<evidence type="ECO:0000256" key="2">
    <source>
        <dbReference type="ARBA" id="ARBA00022692"/>
    </source>
</evidence>
<evidence type="ECO:0000256" key="8">
    <source>
        <dbReference type="SAM" id="Phobius"/>
    </source>
</evidence>
<feature type="domain" description="ABC transporter" evidence="9">
    <location>
        <begin position="409"/>
        <end position="642"/>
    </location>
</feature>
<evidence type="ECO:0000256" key="3">
    <source>
        <dbReference type="ARBA" id="ARBA00022741"/>
    </source>
</evidence>
<evidence type="ECO:0000313" key="11">
    <source>
        <dbReference type="EMBL" id="QWV93375.1"/>
    </source>
</evidence>
<dbReference type="EMBL" id="CP076723">
    <property type="protein sequence ID" value="QWV93375.1"/>
    <property type="molecule type" value="Genomic_DNA"/>
</dbReference>
<dbReference type="InterPro" id="IPR011527">
    <property type="entry name" value="ABC1_TM_dom"/>
</dbReference>
<evidence type="ECO:0000259" key="9">
    <source>
        <dbReference type="PROSITE" id="PS50893"/>
    </source>
</evidence>
<dbReference type="PANTHER" id="PTHR43394:SF1">
    <property type="entry name" value="ATP-BINDING CASSETTE SUB-FAMILY B MEMBER 10, MITOCHONDRIAL"/>
    <property type="match status" value="1"/>
</dbReference>
<keyword evidence="4 11" id="KW-0067">ATP-binding</keyword>
<protein>
    <submittedName>
        <fullName evidence="11">ABC transporter ATP-binding protein/permease</fullName>
    </submittedName>
</protein>
<keyword evidence="5 8" id="KW-1133">Transmembrane helix</keyword>
<feature type="transmembrane region" description="Helical" evidence="8">
    <location>
        <begin position="147"/>
        <end position="171"/>
    </location>
</feature>
<evidence type="ECO:0000259" key="10">
    <source>
        <dbReference type="PROSITE" id="PS50929"/>
    </source>
</evidence>
<dbReference type="CDD" id="cd03254">
    <property type="entry name" value="ABCC_Glucan_exporter_like"/>
    <property type="match status" value="1"/>
</dbReference>
<dbReference type="Pfam" id="PF00005">
    <property type="entry name" value="ABC_tran"/>
    <property type="match status" value="1"/>
</dbReference>
<dbReference type="PROSITE" id="PS50893">
    <property type="entry name" value="ABC_TRANSPORTER_2"/>
    <property type="match status" value="1"/>
</dbReference>
<dbReference type="InterPro" id="IPR017871">
    <property type="entry name" value="ABC_transporter-like_CS"/>
</dbReference>
<dbReference type="SMART" id="SM00382">
    <property type="entry name" value="AAA"/>
    <property type="match status" value="1"/>
</dbReference>
<feature type="transmembrane region" description="Helical" evidence="8">
    <location>
        <begin position="75"/>
        <end position="97"/>
    </location>
</feature>
<gene>
    <name evidence="11" type="ORF">KP004_19760</name>
</gene>
<keyword evidence="12" id="KW-1185">Reference proteome</keyword>
<evidence type="ECO:0000256" key="6">
    <source>
        <dbReference type="ARBA" id="ARBA00023136"/>
    </source>
</evidence>
<keyword evidence="3" id="KW-0547">Nucleotide-binding</keyword>
<evidence type="ECO:0000256" key="4">
    <source>
        <dbReference type="ARBA" id="ARBA00022840"/>
    </source>
</evidence>
<dbReference type="Proteomes" id="UP000683557">
    <property type="component" value="Chromosome"/>
</dbReference>
<dbReference type="Pfam" id="PF00664">
    <property type="entry name" value="ABC_membrane"/>
    <property type="match status" value="1"/>
</dbReference>
<evidence type="ECO:0000256" key="7">
    <source>
        <dbReference type="SAM" id="MobiDB-lite"/>
    </source>
</evidence>
<dbReference type="InterPro" id="IPR003593">
    <property type="entry name" value="AAA+_ATPase"/>
</dbReference>
<sequence>MHFGGIYEDETVGKVYDRRLMGRFVAYILPYRRMLVTALLLLPLIAASKLAQPWIIKVAIDDHIVKGRMEGLPTLAAAFLAIIFAESILMFAQVYLLQWVGQRVMYDIRVKLFSHIQRLSTRFFDQTPVGSLVSRLTSDIEVLGEMFAAGIVTVVGDILVLAGIVGIMLWMNVRLSLVTFSVLPVLIWVAFAFRKWMRLAFRQVRARQANLSAFLAESIGGMAVVQLFNRERDEAKEFRRLNASYVEANFPVITWDAALYAVVESLSSVAVALIIWYGGGEIVKGTLSFGSLVAFIQYIEKFFSPIRDLSAKYSIMQGAMASLERIFALLDNNDREPEPVPSPEAAAGTVRTDSRLTQAPPPPEGEGRGGGSTDSLWSSPLPASPLRGEELRTRVQACQGSPEHALQNICFNDIWFAYKDRDYVLKGFSLQMRRGEKVALVGETGGGKTTVTRLLSRLYDVERGSITIDGTDIRELPLPALRKRIGVVLQDPYLFSGTIAYNISLGDPEALKRVEQAAAVVGADRFIRELPKGYDEEVRERGVNFSAGERQLISFARAVAFDPEILVLDEATASVDTASERLIQQGLEGLMQGRTTLVVAHRLSTIRDADRIVVIHHGEKAEEGTHAELMAAQGLYYRLYQLQFKD</sequence>
<feature type="transmembrane region" description="Helical" evidence="8">
    <location>
        <begin position="257"/>
        <end position="278"/>
    </location>
</feature>
<accession>A0ABX8JCW7</accession>
<dbReference type="PROSITE" id="PS50929">
    <property type="entry name" value="ABC_TM1F"/>
    <property type="match status" value="1"/>
</dbReference>
<evidence type="ECO:0000256" key="1">
    <source>
        <dbReference type="ARBA" id="ARBA00004141"/>
    </source>
</evidence>
<dbReference type="InterPro" id="IPR039421">
    <property type="entry name" value="Type_1_exporter"/>
</dbReference>
<evidence type="ECO:0000256" key="5">
    <source>
        <dbReference type="ARBA" id="ARBA00022989"/>
    </source>
</evidence>
<comment type="subcellular location">
    <subcellularLocation>
        <location evidence="1">Membrane</location>
        <topology evidence="1">Multi-pass membrane protein</topology>
    </subcellularLocation>
</comment>
<reference evidence="11 12" key="1">
    <citation type="submission" date="2021-06" db="EMBL/GenBank/DDBJ databases">
        <title>Gemonas diversity in paddy soil.</title>
        <authorList>
            <person name="Liu G."/>
        </authorList>
    </citation>
    <scope>NUCLEOTIDE SEQUENCE [LARGE SCALE GENOMIC DNA]</scope>
    <source>
        <strain evidence="11 12">RG10</strain>
    </source>
</reference>
<proteinExistence type="predicted"/>
<dbReference type="CDD" id="cd18544">
    <property type="entry name" value="ABC_6TM_TmrA_like"/>
    <property type="match status" value="1"/>
</dbReference>
<organism evidence="11 12">
    <name type="scientific">Geomonas oryzisoli</name>
    <dbReference type="NCBI Taxonomy" id="2847992"/>
    <lineage>
        <taxon>Bacteria</taxon>
        <taxon>Pseudomonadati</taxon>
        <taxon>Thermodesulfobacteriota</taxon>
        <taxon>Desulfuromonadia</taxon>
        <taxon>Geobacterales</taxon>
        <taxon>Geobacteraceae</taxon>
        <taxon>Geomonas</taxon>
    </lineage>
</organism>
<dbReference type="PANTHER" id="PTHR43394">
    <property type="entry name" value="ATP-DEPENDENT PERMEASE MDL1, MITOCHONDRIAL"/>
    <property type="match status" value="1"/>
</dbReference>
<dbReference type="InterPro" id="IPR003439">
    <property type="entry name" value="ABC_transporter-like_ATP-bd"/>
</dbReference>
<dbReference type="RefSeq" id="WP_216800093.1">
    <property type="nucleotide sequence ID" value="NZ_CP076723.1"/>
</dbReference>
<feature type="region of interest" description="Disordered" evidence="7">
    <location>
        <begin position="334"/>
        <end position="383"/>
    </location>
</feature>
<feature type="transmembrane region" description="Helical" evidence="8">
    <location>
        <begin position="177"/>
        <end position="197"/>
    </location>
</feature>
<feature type="domain" description="ABC transmembrane type-1" evidence="10">
    <location>
        <begin position="44"/>
        <end position="318"/>
    </location>
</feature>
<dbReference type="PROSITE" id="PS00211">
    <property type="entry name" value="ABC_TRANSPORTER_1"/>
    <property type="match status" value="1"/>
</dbReference>
<evidence type="ECO:0000313" key="12">
    <source>
        <dbReference type="Proteomes" id="UP000683557"/>
    </source>
</evidence>
<dbReference type="GO" id="GO:0005524">
    <property type="term" value="F:ATP binding"/>
    <property type="evidence" value="ECO:0007669"/>
    <property type="project" value="UniProtKB-KW"/>
</dbReference>
<name>A0ABX8JCW7_9BACT</name>
<keyword evidence="2 8" id="KW-0812">Transmembrane</keyword>
<keyword evidence="6 8" id="KW-0472">Membrane</keyword>